<dbReference type="GO" id="GO:0001669">
    <property type="term" value="C:acrosomal vesicle"/>
    <property type="evidence" value="ECO:0007669"/>
    <property type="project" value="TreeGrafter"/>
</dbReference>
<evidence type="ECO:0000256" key="2">
    <source>
        <dbReference type="ARBA" id="ARBA00004245"/>
    </source>
</evidence>
<dbReference type="InterPro" id="IPR027012">
    <property type="entry name" value="Enkurin_dom"/>
</dbReference>
<proteinExistence type="predicted"/>
<dbReference type="Pfam" id="PF13864">
    <property type="entry name" value="Enkurin"/>
    <property type="match status" value="1"/>
</dbReference>
<organism evidence="7 8">
    <name type="scientific">Acanthoscelides obtectus</name>
    <name type="common">Bean weevil</name>
    <name type="synonym">Bruchus obtectus</name>
    <dbReference type="NCBI Taxonomy" id="200917"/>
    <lineage>
        <taxon>Eukaryota</taxon>
        <taxon>Metazoa</taxon>
        <taxon>Ecdysozoa</taxon>
        <taxon>Arthropoda</taxon>
        <taxon>Hexapoda</taxon>
        <taxon>Insecta</taxon>
        <taxon>Pterygota</taxon>
        <taxon>Neoptera</taxon>
        <taxon>Endopterygota</taxon>
        <taxon>Coleoptera</taxon>
        <taxon>Polyphaga</taxon>
        <taxon>Cucujiformia</taxon>
        <taxon>Chrysomeloidea</taxon>
        <taxon>Chrysomelidae</taxon>
        <taxon>Bruchinae</taxon>
        <taxon>Bruchini</taxon>
        <taxon>Acanthoscelides</taxon>
    </lineage>
</organism>
<name>A0A9P0K8W4_ACAOB</name>
<dbReference type="PROSITE" id="PS51665">
    <property type="entry name" value="ENKURIN"/>
    <property type="match status" value="1"/>
</dbReference>
<evidence type="ECO:0000256" key="4">
    <source>
        <dbReference type="ARBA" id="ARBA00023212"/>
    </source>
</evidence>
<keyword evidence="4" id="KW-0206">Cytoskeleton</keyword>
<dbReference type="AlphaFoldDB" id="A0A9P0K8W4"/>
<reference evidence="7" key="1">
    <citation type="submission" date="2022-03" db="EMBL/GenBank/DDBJ databases">
        <authorList>
            <person name="Sayadi A."/>
        </authorList>
    </citation>
    <scope>NUCLEOTIDE SEQUENCE</scope>
</reference>
<dbReference type="InterPro" id="IPR052102">
    <property type="entry name" value="Enkurin_domain-protein"/>
</dbReference>
<accession>A0A9P0K8W4</accession>
<comment type="caution">
    <text evidence="7">The sequence shown here is derived from an EMBL/GenBank/DDBJ whole genome shotgun (WGS) entry which is preliminary data.</text>
</comment>
<keyword evidence="3" id="KW-0963">Cytoplasm</keyword>
<comment type="subcellular location">
    <subcellularLocation>
        <location evidence="1">Cell projection</location>
        <location evidence="1">Cilium</location>
    </subcellularLocation>
    <subcellularLocation>
        <location evidence="2">Cytoplasm</location>
        <location evidence="2">Cytoskeleton</location>
    </subcellularLocation>
</comment>
<dbReference type="PANTHER" id="PTHR21490:SF0">
    <property type="entry name" value="ENKURIN"/>
    <property type="match status" value="1"/>
</dbReference>
<gene>
    <name evidence="7" type="ORF">ACAOBT_LOCUS8151</name>
</gene>
<keyword evidence="8" id="KW-1185">Reference proteome</keyword>
<evidence type="ECO:0000256" key="3">
    <source>
        <dbReference type="ARBA" id="ARBA00022490"/>
    </source>
</evidence>
<dbReference type="OrthoDB" id="304622at2759"/>
<dbReference type="Proteomes" id="UP001152888">
    <property type="component" value="Unassembled WGS sequence"/>
</dbReference>
<evidence type="ECO:0000256" key="5">
    <source>
        <dbReference type="ARBA" id="ARBA00023273"/>
    </source>
</evidence>
<sequence length="267" mass="31522">MSVILMTNHDENIYNITKTQDLKKMMAPAYKSKFRDKHRQIKQYKQCVKLHDTMGVSEEEPPDPTNYLKKHTGKPSYTICQPIKEPKLCRFRLKDPLPDLKNLEGPTDHPPKNFVVENIKAAKSMKAKDPDPRTVIDNRGRSIEMHKAGLEPVYIKAKKFGRTPKYLERFMAIREAEYQKKKDSTGVQQPLCRYITRDQREKLLNGLKQNWEELQKIYQGLPILTDTIPKKFRKSKLEAELKQLEKDIVFIERHPYIYVYKDNEFNL</sequence>
<evidence type="ECO:0000313" key="7">
    <source>
        <dbReference type="EMBL" id="CAH1968951.1"/>
    </source>
</evidence>
<dbReference type="EMBL" id="CAKOFQ010006758">
    <property type="protein sequence ID" value="CAH1968951.1"/>
    <property type="molecule type" value="Genomic_DNA"/>
</dbReference>
<keyword evidence="5" id="KW-0966">Cell projection</keyword>
<evidence type="ECO:0000259" key="6">
    <source>
        <dbReference type="PROSITE" id="PS51665"/>
    </source>
</evidence>
<dbReference type="PANTHER" id="PTHR21490">
    <property type="entry name" value="ENKURIN-RELATED"/>
    <property type="match status" value="1"/>
</dbReference>
<dbReference type="GO" id="GO:0005879">
    <property type="term" value="C:axonemal microtubule"/>
    <property type="evidence" value="ECO:0007669"/>
    <property type="project" value="TreeGrafter"/>
</dbReference>
<protein>
    <recommendedName>
        <fullName evidence="6">Enkurin domain-containing protein</fullName>
    </recommendedName>
</protein>
<evidence type="ECO:0000256" key="1">
    <source>
        <dbReference type="ARBA" id="ARBA00004138"/>
    </source>
</evidence>
<feature type="domain" description="Enkurin" evidence="6">
    <location>
        <begin position="167"/>
        <end position="259"/>
    </location>
</feature>
<dbReference type="GO" id="GO:0005516">
    <property type="term" value="F:calmodulin binding"/>
    <property type="evidence" value="ECO:0007669"/>
    <property type="project" value="TreeGrafter"/>
</dbReference>
<evidence type="ECO:0000313" key="8">
    <source>
        <dbReference type="Proteomes" id="UP001152888"/>
    </source>
</evidence>